<evidence type="ECO:0000256" key="1">
    <source>
        <dbReference type="SAM" id="MobiDB-lite"/>
    </source>
</evidence>
<dbReference type="Proteomes" id="UP000295192">
    <property type="component" value="Unassembled WGS sequence"/>
</dbReference>
<keyword evidence="3" id="KW-1185">Reference proteome</keyword>
<accession>A0A484B192</accession>
<evidence type="ECO:0000313" key="2">
    <source>
        <dbReference type="EMBL" id="TDG41601.1"/>
    </source>
</evidence>
<reference evidence="2 3" key="1">
    <citation type="journal article" date="2019" name="J. Hered.">
        <title>An Improved Genome Assembly for Drosophila navojoa, the Basal Species in the mojavensis Cluster.</title>
        <authorList>
            <person name="Vanderlinde T."/>
            <person name="Dupim E.G."/>
            <person name="Nazario-Yepiz N.O."/>
            <person name="Carvalho A.B."/>
        </authorList>
    </citation>
    <scope>NUCLEOTIDE SEQUENCE [LARGE SCALE GENOMIC DNA]</scope>
    <source>
        <strain evidence="2">Navoj_Jal97</strain>
        <tissue evidence="2">Whole organism</tissue>
    </source>
</reference>
<dbReference type="AlphaFoldDB" id="A0A484B192"/>
<organism evidence="2 3">
    <name type="scientific">Drosophila navojoa</name>
    <name type="common">Fruit fly</name>
    <dbReference type="NCBI Taxonomy" id="7232"/>
    <lineage>
        <taxon>Eukaryota</taxon>
        <taxon>Metazoa</taxon>
        <taxon>Ecdysozoa</taxon>
        <taxon>Arthropoda</taxon>
        <taxon>Hexapoda</taxon>
        <taxon>Insecta</taxon>
        <taxon>Pterygota</taxon>
        <taxon>Neoptera</taxon>
        <taxon>Endopterygota</taxon>
        <taxon>Diptera</taxon>
        <taxon>Brachycera</taxon>
        <taxon>Muscomorpha</taxon>
        <taxon>Ephydroidea</taxon>
        <taxon>Drosophilidae</taxon>
        <taxon>Drosophila</taxon>
    </lineage>
</organism>
<comment type="caution">
    <text evidence="2">The sequence shown here is derived from an EMBL/GenBank/DDBJ whole genome shotgun (WGS) entry which is preliminary data.</text>
</comment>
<dbReference type="EMBL" id="LSRL02000328">
    <property type="protein sequence ID" value="TDG41601.1"/>
    <property type="molecule type" value="Genomic_DNA"/>
</dbReference>
<sequence>MPLISSWRPHLAPAATTLAISRHTLLVAIGPHQSRSVEPRTFMNFDYPSSDILRSSQSLSQSQFSEPVSVSVHIPADRRPAPVAFPMRRNANSTTITTTTTTTTMRAY</sequence>
<protein>
    <submittedName>
        <fullName evidence="2">Uncharacterized protein</fullName>
    </submittedName>
</protein>
<proteinExistence type="predicted"/>
<evidence type="ECO:0000313" key="3">
    <source>
        <dbReference type="Proteomes" id="UP000295192"/>
    </source>
</evidence>
<feature type="region of interest" description="Disordered" evidence="1">
    <location>
        <begin position="87"/>
        <end position="108"/>
    </location>
</feature>
<feature type="compositionally biased region" description="Low complexity" evidence="1">
    <location>
        <begin position="94"/>
        <end position="108"/>
    </location>
</feature>
<gene>
    <name evidence="2" type="ORF">AWZ03_011978</name>
</gene>
<name>A0A484B192_DRONA</name>